<proteinExistence type="predicted"/>
<dbReference type="RefSeq" id="WP_195874739.1">
    <property type="nucleotide sequence ID" value="NZ_JADOEL010000002.1"/>
</dbReference>
<keyword evidence="2" id="KW-1185">Reference proteome</keyword>
<organism evidence="1 2">
    <name type="scientific">Herminiimonas contaminans</name>
    <dbReference type="NCBI Taxonomy" id="1111140"/>
    <lineage>
        <taxon>Bacteria</taxon>
        <taxon>Pseudomonadati</taxon>
        <taxon>Pseudomonadota</taxon>
        <taxon>Betaproteobacteria</taxon>
        <taxon>Burkholderiales</taxon>
        <taxon>Oxalobacteraceae</taxon>
        <taxon>Herminiimonas</taxon>
    </lineage>
</organism>
<protein>
    <submittedName>
        <fullName evidence="1">Uncharacterized protein</fullName>
    </submittedName>
</protein>
<name>A0ABS0EPL3_9BURK</name>
<dbReference type="Proteomes" id="UP000657372">
    <property type="component" value="Unassembled WGS sequence"/>
</dbReference>
<evidence type="ECO:0000313" key="1">
    <source>
        <dbReference type="EMBL" id="MBF8176799.1"/>
    </source>
</evidence>
<reference evidence="1 2" key="1">
    <citation type="submission" date="2020-11" db="EMBL/GenBank/DDBJ databases">
        <title>WGS of Herminiimonas contaminans strain Marseille-Q4544 isolated from planarians Schmidtea mediterranea.</title>
        <authorList>
            <person name="Kangale L."/>
        </authorList>
    </citation>
    <scope>NUCLEOTIDE SEQUENCE [LARGE SCALE GENOMIC DNA]</scope>
    <source>
        <strain evidence="1 2">Marseille-Q4544</strain>
    </source>
</reference>
<gene>
    <name evidence="1" type="ORF">IXC47_03775</name>
</gene>
<sequence length="83" mass="9089">MPSEKIGEYEVECSAVELIGAPGWVAHLAIYGHSHNPMHRNNVFPDQRVSLDAVFPTKEEAEAEAHRVALTMLTPNSNGPGEH</sequence>
<dbReference type="EMBL" id="JADOEL010000002">
    <property type="protein sequence ID" value="MBF8176799.1"/>
    <property type="molecule type" value="Genomic_DNA"/>
</dbReference>
<evidence type="ECO:0000313" key="2">
    <source>
        <dbReference type="Proteomes" id="UP000657372"/>
    </source>
</evidence>
<accession>A0ABS0EPL3</accession>
<comment type="caution">
    <text evidence="1">The sequence shown here is derived from an EMBL/GenBank/DDBJ whole genome shotgun (WGS) entry which is preliminary data.</text>
</comment>